<evidence type="ECO:0000313" key="2">
    <source>
        <dbReference type="Proteomes" id="UP000279259"/>
    </source>
</evidence>
<comment type="caution">
    <text evidence="1">The sequence shown here is derived from an EMBL/GenBank/DDBJ whole genome shotgun (WGS) entry which is preliminary data.</text>
</comment>
<dbReference type="Proteomes" id="UP000279259">
    <property type="component" value="Unassembled WGS sequence"/>
</dbReference>
<proteinExistence type="predicted"/>
<sequence>MDVRTTNLPEHDINTSRLVNKYLDSMVADYQIRPRLSSSLPCDPIVFSLGGMVIGSTTKVFEDCRPDRRPLNPSKRCLKVLKTRQIVRGMSTRVFARIKLPS</sequence>
<dbReference type="OrthoDB" id="2575404at2759"/>
<dbReference type="AlphaFoldDB" id="A0A427YFK5"/>
<evidence type="ECO:0000313" key="1">
    <source>
        <dbReference type="EMBL" id="RSH89813.1"/>
    </source>
</evidence>
<reference evidence="1 2" key="1">
    <citation type="submission" date="2018-11" db="EMBL/GenBank/DDBJ databases">
        <title>Genome sequence of Saitozyma podzolica DSM 27192.</title>
        <authorList>
            <person name="Aliyu H."/>
            <person name="Gorte O."/>
            <person name="Ochsenreither K."/>
        </authorList>
    </citation>
    <scope>NUCLEOTIDE SEQUENCE [LARGE SCALE GENOMIC DNA]</scope>
    <source>
        <strain evidence="1 2">DSM 27192</strain>
    </source>
</reference>
<dbReference type="EMBL" id="RSCD01000012">
    <property type="protein sequence ID" value="RSH89813.1"/>
    <property type="molecule type" value="Genomic_DNA"/>
</dbReference>
<accession>A0A427YFK5</accession>
<gene>
    <name evidence="1" type="ORF">EHS25_001799</name>
</gene>
<name>A0A427YFK5_9TREE</name>
<keyword evidence="2" id="KW-1185">Reference proteome</keyword>
<protein>
    <submittedName>
        <fullName evidence="1">Uncharacterized protein</fullName>
    </submittedName>
</protein>
<organism evidence="1 2">
    <name type="scientific">Saitozyma podzolica</name>
    <dbReference type="NCBI Taxonomy" id="1890683"/>
    <lineage>
        <taxon>Eukaryota</taxon>
        <taxon>Fungi</taxon>
        <taxon>Dikarya</taxon>
        <taxon>Basidiomycota</taxon>
        <taxon>Agaricomycotina</taxon>
        <taxon>Tremellomycetes</taxon>
        <taxon>Tremellales</taxon>
        <taxon>Trimorphomycetaceae</taxon>
        <taxon>Saitozyma</taxon>
    </lineage>
</organism>